<reference evidence="1" key="1">
    <citation type="submission" date="2020-04" db="EMBL/GenBank/DDBJ databases">
        <authorList>
            <person name="Chiriac C."/>
            <person name="Salcher M."/>
            <person name="Ghai R."/>
            <person name="Kavagutti S V."/>
        </authorList>
    </citation>
    <scope>NUCLEOTIDE SEQUENCE</scope>
</reference>
<dbReference type="EMBL" id="LR797533">
    <property type="protein sequence ID" value="CAB4222968.1"/>
    <property type="molecule type" value="Genomic_DNA"/>
</dbReference>
<dbReference type="EMBL" id="LR797164">
    <property type="protein sequence ID" value="CAB4191150.1"/>
    <property type="molecule type" value="Genomic_DNA"/>
</dbReference>
<evidence type="ECO:0000313" key="3">
    <source>
        <dbReference type="EMBL" id="CAB4222968.1"/>
    </source>
</evidence>
<protein>
    <submittedName>
        <fullName evidence="1">Uncharacterized protein</fullName>
    </submittedName>
</protein>
<dbReference type="EMBL" id="LR796464">
    <property type="protein sequence ID" value="CAB4146313.1"/>
    <property type="molecule type" value="Genomic_DNA"/>
</dbReference>
<sequence>MTKQVWKIERFSTDVTDDVMSFTYSTGRQTQFDTWSPGGLILTIRNESGQANGYDLNDKVILTAEGTNFYQWFYVQEVLFNDLPGTGQGSTATVICTDLLGRLGRIQVFEESIPSAKTLLQIFNEFNSLMPTGTEIYITSDGDSTAAADASYTGTALNRLNLNMVTEQGWLSVTDYAIYLYSRSSSALLAPADVTLARTASGTLQFGYSDIKRIALGSNYLNSCVVTPPVATAQNARNDTGIAAYGIYGAEFSTVDNSATQADSFASWQVQSRADPDELSFQISVSDTANDLTELLNNIFLNRSLVAVSYKNPGDNTTYTSQQIMQGWSMSVTPSRTDMEIFTSPLTYTNFFILNDDTFGVLNTSRLGW</sequence>
<proteinExistence type="predicted"/>
<organism evidence="1">
    <name type="scientific">uncultured Caudovirales phage</name>
    <dbReference type="NCBI Taxonomy" id="2100421"/>
    <lineage>
        <taxon>Viruses</taxon>
        <taxon>Duplodnaviria</taxon>
        <taxon>Heunggongvirae</taxon>
        <taxon>Uroviricota</taxon>
        <taxon>Caudoviricetes</taxon>
        <taxon>Peduoviridae</taxon>
        <taxon>Maltschvirus</taxon>
        <taxon>Maltschvirus maltsch</taxon>
    </lineage>
</organism>
<accession>A0A6J5ML69</accession>
<name>A0A6J5ML69_9CAUD</name>
<gene>
    <name evidence="2" type="ORF">UFOVP1223_11</name>
    <name evidence="3" type="ORF">UFOVP1669_2</name>
    <name evidence="1" type="ORF">UFOVP494_2</name>
</gene>
<evidence type="ECO:0000313" key="2">
    <source>
        <dbReference type="EMBL" id="CAB4191150.1"/>
    </source>
</evidence>
<evidence type="ECO:0000313" key="1">
    <source>
        <dbReference type="EMBL" id="CAB4146313.1"/>
    </source>
</evidence>